<evidence type="ECO:0000256" key="1">
    <source>
        <dbReference type="SAM" id="MobiDB-lite"/>
    </source>
</evidence>
<name>A0AAI8MCK3_9BRAD</name>
<feature type="region of interest" description="Disordered" evidence="1">
    <location>
        <begin position="1"/>
        <end position="20"/>
    </location>
</feature>
<dbReference type="AlphaFoldDB" id="A0AAI8MCK3"/>
<accession>A0AAI8MCK3</accession>
<reference evidence="2 3" key="1">
    <citation type="journal article" date="2012" name="Microbes Environ.">
        <title>Complete genome sequence of Bradyrhizobium sp. S23321: insights into symbiosis evolution in soil oligotrophs.</title>
        <authorList>
            <person name="Okubo T."/>
            <person name="Tsukui T."/>
            <person name="Maita H."/>
            <person name="Okamoto S."/>
            <person name="Oshima K."/>
            <person name="Fujisawa T."/>
            <person name="Saito A."/>
            <person name="Futamata H."/>
            <person name="Hattori R."/>
            <person name="Shimomura Y."/>
            <person name="Haruta S."/>
            <person name="Morimoto S."/>
            <person name="Wang Y."/>
            <person name="Sakai Y."/>
            <person name="Hattori M."/>
            <person name="Aizawa S."/>
            <person name="Nagashima K.V.P."/>
            <person name="Masuda S."/>
            <person name="Hattori T."/>
            <person name="Yamashita A."/>
            <person name="Bao Z."/>
            <person name="Hayatsu M."/>
            <person name="Kajiya-Kanegae H."/>
            <person name="Yoshinaga I."/>
            <person name="Sakamoto K."/>
            <person name="Toyota K."/>
            <person name="Nakao M."/>
            <person name="Kohara M."/>
            <person name="Anda M."/>
            <person name="Niwa R."/>
            <person name="Jung-Hwan P."/>
            <person name="Sameshima-Saito R."/>
            <person name="Tokuda S."/>
            <person name="Yamamoto S."/>
            <person name="Yamamoto S."/>
            <person name="Yokoyama T."/>
            <person name="Akutsu T."/>
            <person name="Nakamura Y."/>
            <person name="Nakahira-Yanaka Y."/>
            <person name="Takada Hoshino Y."/>
            <person name="Hirakawa H."/>
            <person name="Mitsui H."/>
            <person name="Terasawa K."/>
            <person name="Itakura M."/>
            <person name="Sato S."/>
            <person name="Ikeda-Ohtsubo W."/>
            <person name="Sakakura N."/>
            <person name="Kaminuma E."/>
            <person name="Minamisawa K."/>
        </authorList>
    </citation>
    <scope>NUCLEOTIDE SEQUENCE [LARGE SCALE GENOMIC DNA]</scope>
    <source>
        <strain evidence="2 3">S23321</strain>
    </source>
</reference>
<gene>
    <name evidence="2" type="ORF">S23_28610</name>
</gene>
<evidence type="ECO:0000313" key="3">
    <source>
        <dbReference type="Proteomes" id="UP000007886"/>
    </source>
</evidence>
<dbReference type="EMBL" id="AP012279">
    <property type="protein sequence ID" value="BAL76070.1"/>
    <property type="molecule type" value="Genomic_DNA"/>
</dbReference>
<evidence type="ECO:0000313" key="2">
    <source>
        <dbReference type="EMBL" id="BAL76070.1"/>
    </source>
</evidence>
<protein>
    <submittedName>
        <fullName evidence="2">Uncharacterized protein</fullName>
    </submittedName>
</protein>
<dbReference type="AntiFam" id="ANF00011">
    <property type="entry name" value="tRNA translation"/>
</dbReference>
<dbReference type="KEGG" id="brs:S23_28610"/>
<keyword evidence="3" id="KW-1185">Reference proteome</keyword>
<proteinExistence type="predicted"/>
<organism evidence="2 3">
    <name type="scientific">Bradyrhizobium cosmicum</name>
    <dbReference type="NCBI Taxonomy" id="1404864"/>
    <lineage>
        <taxon>Bacteria</taxon>
        <taxon>Pseudomonadati</taxon>
        <taxon>Pseudomonadota</taxon>
        <taxon>Alphaproteobacteria</taxon>
        <taxon>Hyphomicrobiales</taxon>
        <taxon>Nitrobacteraceae</taxon>
        <taxon>Bradyrhizobium</taxon>
    </lineage>
</organism>
<sequence length="112" mass="12106">MPVATCRGPDPDQGLTPSLSPTVRALGPPLSCLSILIVGISWQEWQGSNLRPPVLETGALPIELHSYGPSRRRADQGRFQAQGAAGLQGRIARVKRAGFACLYRAFWATLRP</sequence>
<dbReference type="Proteomes" id="UP000007886">
    <property type="component" value="Chromosome"/>
</dbReference>